<accession>A0A061AWT9</accession>
<evidence type="ECO:0000313" key="2">
    <source>
        <dbReference type="EMBL" id="CDR42116.1"/>
    </source>
</evidence>
<gene>
    <name evidence="2" type="ORF">RHTO0S_06e10000g</name>
</gene>
<dbReference type="OrthoDB" id="2523323at2759"/>
<dbReference type="EMBL" id="LK052941">
    <property type="protein sequence ID" value="CDR42116.1"/>
    <property type="molecule type" value="Genomic_DNA"/>
</dbReference>
<protein>
    <submittedName>
        <fullName evidence="2">RHTO0S06e10000g1_1</fullName>
    </submittedName>
</protein>
<feature type="region of interest" description="Disordered" evidence="1">
    <location>
        <begin position="1"/>
        <end position="77"/>
    </location>
</feature>
<organism evidence="2">
    <name type="scientific">Rhodotorula toruloides</name>
    <name type="common">Yeast</name>
    <name type="synonym">Rhodosporidium toruloides</name>
    <dbReference type="NCBI Taxonomy" id="5286"/>
    <lineage>
        <taxon>Eukaryota</taxon>
        <taxon>Fungi</taxon>
        <taxon>Dikarya</taxon>
        <taxon>Basidiomycota</taxon>
        <taxon>Pucciniomycotina</taxon>
        <taxon>Microbotryomycetes</taxon>
        <taxon>Sporidiobolales</taxon>
        <taxon>Sporidiobolaceae</taxon>
        <taxon>Rhodotorula</taxon>
    </lineage>
</organism>
<feature type="region of interest" description="Disordered" evidence="1">
    <location>
        <begin position="94"/>
        <end position="113"/>
    </location>
</feature>
<dbReference type="AlphaFoldDB" id="A0A061AWT9"/>
<name>A0A061AWT9_RHOTO</name>
<evidence type="ECO:0000256" key="1">
    <source>
        <dbReference type="SAM" id="MobiDB-lite"/>
    </source>
</evidence>
<sequence>MSSTGTGTGTHGTQSAVPDPNRNFEMDASSKYAEWEQRGQGTLGQNPHESVSKPSALDKGLGKVNEGVGKALGDPELKAQGLREQGKANEVDIQGLQTESGGGASYANRVPNN</sequence>
<reference evidence="2" key="1">
    <citation type="journal article" date="2014" name="Genome Announc.">
        <title>Draft genome sequence of Rhodosporidium toruloides CECT1137, an oleaginous yeast of biotechnological interest.</title>
        <authorList>
            <person name="Morin N."/>
            <person name="Calcas X."/>
            <person name="Devillers H."/>
            <person name="Durrens P."/>
            <person name="Sherman D.J."/>
            <person name="Nicaud J.-M."/>
            <person name="Neuveglise C."/>
        </authorList>
    </citation>
    <scope>NUCLEOTIDE SEQUENCE</scope>
    <source>
        <strain evidence="2">CECT1137</strain>
    </source>
</reference>
<feature type="compositionally biased region" description="Gly residues" evidence="1">
    <location>
        <begin position="1"/>
        <end position="10"/>
    </location>
</feature>
<proteinExistence type="predicted"/>
<feature type="compositionally biased region" description="Polar residues" evidence="1">
    <location>
        <begin position="39"/>
        <end position="53"/>
    </location>
</feature>